<name>A0A252A3M9_9PROT</name>
<feature type="region of interest" description="Disordered" evidence="1">
    <location>
        <begin position="1"/>
        <end position="21"/>
    </location>
</feature>
<keyword evidence="2" id="KW-0472">Membrane</keyword>
<protein>
    <submittedName>
        <fullName evidence="3">Uncharacterized protein</fullName>
    </submittedName>
</protein>
<gene>
    <name evidence="3" type="ORF">HK12_02890</name>
</gene>
<organism evidence="3 4">
    <name type="scientific">Acetobacter orientalis</name>
    <dbReference type="NCBI Taxonomy" id="146474"/>
    <lineage>
        <taxon>Bacteria</taxon>
        <taxon>Pseudomonadati</taxon>
        <taxon>Pseudomonadota</taxon>
        <taxon>Alphaproteobacteria</taxon>
        <taxon>Acetobacterales</taxon>
        <taxon>Acetobacteraceae</taxon>
        <taxon>Acetobacter</taxon>
    </lineage>
</organism>
<comment type="caution">
    <text evidence="3">The sequence shown here is derived from an EMBL/GenBank/DDBJ whole genome shotgun (WGS) entry which is preliminary data.</text>
</comment>
<dbReference type="EMBL" id="JOMO01000016">
    <property type="protein sequence ID" value="OUI83209.1"/>
    <property type="molecule type" value="Genomic_DNA"/>
</dbReference>
<dbReference type="RefSeq" id="WP_086552099.1">
    <property type="nucleotide sequence ID" value="NZ_JBDNKV010000068.1"/>
</dbReference>
<sequence length="95" mass="10095">MTGTESSQNVTAALQPENRVAEQDTVHQTVGQTVETQAQAALPDPVVPVTPQPVAAVAVNEQDITMREVAQMVGAMVFVFCFAALGFHAVFYAGY</sequence>
<evidence type="ECO:0000313" key="3">
    <source>
        <dbReference type="EMBL" id="OUI83209.1"/>
    </source>
</evidence>
<evidence type="ECO:0000313" key="4">
    <source>
        <dbReference type="Proteomes" id="UP000194639"/>
    </source>
</evidence>
<feature type="transmembrane region" description="Helical" evidence="2">
    <location>
        <begin position="72"/>
        <end position="93"/>
    </location>
</feature>
<proteinExistence type="predicted"/>
<dbReference type="AlphaFoldDB" id="A0A252A3M9"/>
<keyword evidence="2" id="KW-0812">Transmembrane</keyword>
<evidence type="ECO:0000256" key="1">
    <source>
        <dbReference type="SAM" id="MobiDB-lite"/>
    </source>
</evidence>
<keyword evidence="2" id="KW-1133">Transmembrane helix</keyword>
<evidence type="ECO:0000256" key="2">
    <source>
        <dbReference type="SAM" id="Phobius"/>
    </source>
</evidence>
<dbReference type="Proteomes" id="UP000194639">
    <property type="component" value="Unassembled WGS sequence"/>
</dbReference>
<reference evidence="3 4" key="1">
    <citation type="submission" date="2014-06" db="EMBL/GenBank/DDBJ databases">
        <authorList>
            <person name="Ju J."/>
            <person name="Zhang J."/>
        </authorList>
    </citation>
    <scope>NUCLEOTIDE SEQUENCE [LARGE SCALE GENOMIC DNA]</scope>
    <source>
        <strain evidence="3">DmW_045</strain>
    </source>
</reference>
<accession>A0A252A3M9</accession>
<feature type="compositionally biased region" description="Polar residues" evidence="1">
    <location>
        <begin position="1"/>
        <end position="12"/>
    </location>
</feature>